<dbReference type="Proteomes" id="UP000663880">
    <property type="component" value="Unassembled WGS sequence"/>
</dbReference>
<name>A0A821LPE8_9NEOP</name>
<sequence>MKVVTCVLFAVAVSTEESFKYEQKHNYGLGRPVILNYRRMFKGYPYPEPLPSSTSYYIRSPYRNLYQGNRKKQDKRVYSKKFKYAPTSTGNHMSCEGIFECVISHLAIETNGNTPIVLRGGVGYRHFTVVIKAQPGDELIARVRAYCPPDLP</sequence>
<proteinExistence type="predicted"/>
<gene>
    <name evidence="1" type="ORF">PMACD_LOCUS877</name>
</gene>
<dbReference type="EMBL" id="CAJOBZ010000002">
    <property type="protein sequence ID" value="CAF4754334.1"/>
    <property type="molecule type" value="Genomic_DNA"/>
</dbReference>
<evidence type="ECO:0000313" key="1">
    <source>
        <dbReference type="EMBL" id="CAF4754334.1"/>
    </source>
</evidence>
<reference evidence="1" key="1">
    <citation type="submission" date="2021-02" db="EMBL/GenBank/DDBJ databases">
        <authorList>
            <person name="Steward A R."/>
        </authorList>
    </citation>
    <scope>NUCLEOTIDE SEQUENCE</scope>
</reference>
<protein>
    <submittedName>
        <fullName evidence="1">Uncharacterized protein</fullName>
    </submittedName>
</protein>
<evidence type="ECO:0000313" key="2">
    <source>
        <dbReference type="Proteomes" id="UP000663880"/>
    </source>
</evidence>
<dbReference type="OrthoDB" id="7343473at2759"/>
<dbReference type="AlphaFoldDB" id="A0A821LPE8"/>
<keyword evidence="2" id="KW-1185">Reference proteome</keyword>
<comment type="caution">
    <text evidence="1">The sequence shown here is derived from an EMBL/GenBank/DDBJ whole genome shotgun (WGS) entry which is preliminary data.</text>
</comment>
<accession>A0A821LPE8</accession>
<organism evidence="1 2">
    <name type="scientific">Pieris macdunnoughi</name>
    <dbReference type="NCBI Taxonomy" id="345717"/>
    <lineage>
        <taxon>Eukaryota</taxon>
        <taxon>Metazoa</taxon>
        <taxon>Ecdysozoa</taxon>
        <taxon>Arthropoda</taxon>
        <taxon>Hexapoda</taxon>
        <taxon>Insecta</taxon>
        <taxon>Pterygota</taxon>
        <taxon>Neoptera</taxon>
        <taxon>Endopterygota</taxon>
        <taxon>Lepidoptera</taxon>
        <taxon>Glossata</taxon>
        <taxon>Ditrysia</taxon>
        <taxon>Papilionoidea</taxon>
        <taxon>Pieridae</taxon>
        <taxon>Pierinae</taxon>
        <taxon>Pieris</taxon>
    </lineage>
</organism>